<gene>
    <name evidence="1" type="ORF">D9V74_02775</name>
</gene>
<dbReference type="OrthoDB" id="6553087at2"/>
<sequence>MEGRKQILNMDKNFKRRMDSNIEKSYYKDFISENEWQVSSQLNSLNNINFTIKKFQEKYEYLKLSDKLEESFMVDSDPFLFIINDHIIPIDTHKKMIESFEKIIPNVEVRRLISTYANKKFLRQSYLQFFSEHPEISEYQLKNIKSTYKINYLNDGSIKLVATHISDLDIKNSNTIKQYKSYGIRATIIFTANNLPIMKYSYFLK</sequence>
<organism evidence="1 2">
    <name type="scientific">Buchnera aphidicola</name>
    <name type="common">Macrosiphoniella sanborni</name>
    <dbReference type="NCBI Taxonomy" id="1241865"/>
    <lineage>
        <taxon>Bacteria</taxon>
        <taxon>Pseudomonadati</taxon>
        <taxon>Pseudomonadota</taxon>
        <taxon>Gammaproteobacteria</taxon>
        <taxon>Enterobacterales</taxon>
        <taxon>Erwiniaceae</taxon>
        <taxon>Buchnera</taxon>
    </lineage>
</organism>
<proteinExistence type="predicted"/>
<dbReference type="EMBL" id="CP034864">
    <property type="protein sequence ID" value="QCI24115.1"/>
    <property type="molecule type" value="Genomic_DNA"/>
</dbReference>
<accession>A0A4D6YI87</accession>
<name>A0A4D6YI87_9GAMM</name>
<evidence type="ECO:0000313" key="1">
    <source>
        <dbReference type="EMBL" id="QCI24115.1"/>
    </source>
</evidence>
<evidence type="ECO:0000313" key="2">
    <source>
        <dbReference type="Proteomes" id="UP000298745"/>
    </source>
</evidence>
<reference evidence="1 2" key="1">
    <citation type="submission" date="2018-12" db="EMBL/GenBank/DDBJ databases">
        <authorList>
            <person name="Chong R.A."/>
        </authorList>
    </citation>
    <scope>NUCLEOTIDE SEQUENCE [LARGE SCALE GENOMIC DNA]</scope>
    <source>
        <strain evidence="1 2">Msa</strain>
    </source>
</reference>
<protein>
    <submittedName>
        <fullName evidence="1">Uncharacterized protein</fullName>
    </submittedName>
</protein>
<dbReference type="AlphaFoldDB" id="A0A4D6YI87"/>
<dbReference type="Proteomes" id="UP000298745">
    <property type="component" value="Chromosome"/>
</dbReference>
<reference evidence="1 2" key="2">
    <citation type="submission" date="2019-05" db="EMBL/GenBank/DDBJ databases">
        <title>Genome evolution of the obligate endosymbiont Buchnera aphidicola.</title>
        <authorList>
            <person name="Moran N.A."/>
        </authorList>
    </citation>
    <scope>NUCLEOTIDE SEQUENCE [LARGE SCALE GENOMIC DNA]</scope>
    <source>
        <strain evidence="1 2">Msa</strain>
    </source>
</reference>